<proteinExistence type="predicted"/>
<dbReference type="STRING" id="1150625.Q75_04055"/>
<evidence type="ECO:0000313" key="4">
    <source>
        <dbReference type="Proteomes" id="UP000074108"/>
    </source>
</evidence>
<dbReference type="InterPro" id="IPR050535">
    <property type="entry name" value="DNA_Repair-Maintenance_Comp"/>
</dbReference>
<evidence type="ECO:0000256" key="1">
    <source>
        <dbReference type="ARBA" id="ARBA00022801"/>
    </source>
</evidence>
<dbReference type="InterPro" id="IPR029052">
    <property type="entry name" value="Metallo-depent_PP-like"/>
</dbReference>
<dbReference type="OrthoDB" id="9773856at2"/>
<dbReference type="RefSeq" id="WP_059350475.1">
    <property type="nucleotide sequence ID" value="NZ_LDYG01000019.1"/>
</dbReference>
<dbReference type="InterPro" id="IPR041796">
    <property type="entry name" value="Mre11_N"/>
</dbReference>
<dbReference type="GO" id="GO:0016787">
    <property type="term" value="F:hydrolase activity"/>
    <property type="evidence" value="ECO:0007669"/>
    <property type="project" value="UniProtKB-KW"/>
</dbReference>
<dbReference type="PANTHER" id="PTHR30337">
    <property type="entry name" value="COMPONENT OF ATP-DEPENDENT DSDNA EXONUCLEASE"/>
    <property type="match status" value="1"/>
</dbReference>
<dbReference type="PIRSF" id="PIRSF033091">
    <property type="entry name" value="Pesterase_YhaO"/>
    <property type="match status" value="1"/>
</dbReference>
<dbReference type="InterPro" id="IPR014576">
    <property type="entry name" value="Pesterase_YhaO"/>
</dbReference>
<sequence>MIRFIHCADLHLDSPFIGLTGIPSKVFDRIHQSTFLSFERIISIAIDKQVDFICISGDLFDGEDRSIKAQVRLQKQLNRLDHAGIPCFILHGNHDHLSGKWVTLELPENVTVFKEDVEEKSFFSKSGERVTISGFSYGTRQVFDRKITDYPVAKGEGYHIGMLHGSEGTKSGEHIPYAPFTIEELLGKKMDYWALGHIHKRQILHEDPYIVYPGNIQGRSMKESGEKGCYLVEMNSVSTEATFYSTNAILFEKISVEVSESLTLTELINKLEEWKNRRRQEQRSNLIEFELVGDLSPSLQRSLEEIVETLQDREEEEEYFVWVTGITYFQAKNESSLQAYHPLLTLLKNWELDDVHQATEELLLHPQANRYIMDHFSLHQERLLHKAIGILEGKE</sequence>
<evidence type="ECO:0000259" key="2">
    <source>
        <dbReference type="Pfam" id="PF00149"/>
    </source>
</evidence>
<reference evidence="3 4" key="1">
    <citation type="journal article" date="2016" name="Front. Microbiol.">
        <title>Microevolution Analysis of Bacillus coahuilensis Unveils Differences in Phosphorus Acquisition Strategies and Their Regulation.</title>
        <authorList>
            <person name="Gomez-Lunar Z."/>
            <person name="Hernandez-Gonzalez I."/>
            <person name="Rodriguez-Torres M.D."/>
            <person name="Souza V."/>
            <person name="Olmedo-Alvarez G."/>
        </authorList>
    </citation>
    <scope>NUCLEOTIDE SEQUENCE [LARGE SCALE GENOMIC DNA]</scope>
    <source>
        <strain evidence="4">p1.1.43</strain>
    </source>
</reference>
<dbReference type="Proteomes" id="UP000074108">
    <property type="component" value="Unassembled WGS sequence"/>
</dbReference>
<evidence type="ECO:0000313" key="3">
    <source>
        <dbReference type="EMBL" id="KUP07939.1"/>
    </source>
</evidence>
<dbReference type="PATRIC" id="fig|1150625.3.peg.846"/>
<feature type="domain" description="Calcineurin-like phosphoesterase" evidence="2">
    <location>
        <begin position="2"/>
        <end position="200"/>
    </location>
</feature>
<dbReference type="CDD" id="cd00840">
    <property type="entry name" value="MPP_Mre11_N"/>
    <property type="match status" value="1"/>
</dbReference>
<dbReference type="SUPFAM" id="SSF56300">
    <property type="entry name" value="Metallo-dependent phosphatases"/>
    <property type="match status" value="1"/>
</dbReference>
<accession>A0A147KAX7</accession>
<dbReference type="EMBL" id="LDYG01000019">
    <property type="protein sequence ID" value="KUP07939.1"/>
    <property type="molecule type" value="Genomic_DNA"/>
</dbReference>
<organism evidence="3 4">
    <name type="scientific">Bacillus coahuilensis p1.1.43</name>
    <dbReference type="NCBI Taxonomy" id="1150625"/>
    <lineage>
        <taxon>Bacteria</taxon>
        <taxon>Bacillati</taxon>
        <taxon>Bacillota</taxon>
        <taxon>Bacilli</taxon>
        <taxon>Bacillales</taxon>
        <taxon>Bacillaceae</taxon>
        <taxon>Bacillus</taxon>
    </lineage>
</organism>
<dbReference type="Gene3D" id="3.60.21.10">
    <property type="match status" value="1"/>
</dbReference>
<dbReference type="InterPro" id="IPR004843">
    <property type="entry name" value="Calcineurin-like_PHP"/>
</dbReference>
<gene>
    <name evidence="3" type="ORF">Q75_04055</name>
</gene>
<dbReference type="Pfam" id="PF00149">
    <property type="entry name" value="Metallophos"/>
    <property type="match status" value="1"/>
</dbReference>
<dbReference type="AlphaFoldDB" id="A0A147KAX7"/>
<name>A0A147KAX7_9BACI</name>
<keyword evidence="1" id="KW-0378">Hydrolase</keyword>
<dbReference type="PANTHER" id="PTHR30337:SF7">
    <property type="entry name" value="PHOSPHOESTERASE"/>
    <property type="match status" value="1"/>
</dbReference>
<protein>
    <recommendedName>
        <fullName evidence="2">Calcineurin-like phosphoesterase domain-containing protein</fullName>
    </recommendedName>
</protein>
<comment type="caution">
    <text evidence="3">The sequence shown here is derived from an EMBL/GenBank/DDBJ whole genome shotgun (WGS) entry which is preliminary data.</text>
</comment>
<keyword evidence="4" id="KW-1185">Reference proteome</keyword>